<name>A0A166TLI9_9AGAM</name>
<evidence type="ECO:0000313" key="4">
    <source>
        <dbReference type="Proteomes" id="UP000076532"/>
    </source>
</evidence>
<evidence type="ECO:0000256" key="1">
    <source>
        <dbReference type="SAM" id="MobiDB-lite"/>
    </source>
</evidence>
<proteinExistence type="predicted"/>
<dbReference type="InterPro" id="IPR000073">
    <property type="entry name" value="AB_hydrolase_1"/>
</dbReference>
<keyword evidence="4" id="KW-1185">Reference proteome</keyword>
<dbReference type="InterPro" id="IPR029058">
    <property type="entry name" value="AB_hydrolase_fold"/>
</dbReference>
<dbReference type="OrthoDB" id="94039at2759"/>
<gene>
    <name evidence="3" type="ORF">FIBSPDRAFT_945673</name>
</gene>
<feature type="region of interest" description="Disordered" evidence="1">
    <location>
        <begin position="1"/>
        <end position="52"/>
    </location>
</feature>
<dbReference type="AlphaFoldDB" id="A0A166TLI9"/>
<dbReference type="STRING" id="436010.A0A166TLI9"/>
<accession>A0A166TLI9</accession>
<feature type="compositionally biased region" description="Pro residues" evidence="1">
    <location>
        <begin position="1"/>
        <end position="10"/>
    </location>
</feature>
<dbReference type="Gene3D" id="3.40.50.1820">
    <property type="entry name" value="alpha/beta hydrolase"/>
    <property type="match status" value="1"/>
</dbReference>
<dbReference type="Proteomes" id="UP000076532">
    <property type="component" value="Unassembled WGS sequence"/>
</dbReference>
<sequence>MSSFDPPPTQPSFRSVNPRILFPISPHPKNSTSQSQPPALPSPPRPPTFNDQYALSTHIVPAAYPRVAPDAPLPQPMPAGLGKEERKRFLAEQTDTLVRAHEGFAELGKNCGTSVLWICVNRYSLRVGHESDSGGGEEGKGLTLFFAHGNGFPKEIWEPSLHHLLADYSGPEISEIWTWEAVQHGDSYLLNQGQLSGRCDWMDNARDIMNFLANYLPTTATQLEAALPVHLPRIPSAEAETRRTSGHAKRTLAVVGHSYGGCSSASVAAHCPALFSSLVLVDPVIIQHVERVGKDKTLYRYVQGALGRPDGWSSKEEALRVFKANPFFTAWDPAVLRAYIEHGTTADSALGGVKLKTPGVQEAIVFASQTRFANEMWELLERIDERVALRWVMPGDRDMQSKGFENDDETRAKVWRRPANASNVRLPAGHLIPHERPREFALDLRGYLEDKYGDMHGGGKRARL</sequence>
<evidence type="ECO:0000259" key="2">
    <source>
        <dbReference type="Pfam" id="PF12697"/>
    </source>
</evidence>
<dbReference type="Pfam" id="PF12697">
    <property type="entry name" value="Abhydrolase_6"/>
    <property type="match status" value="1"/>
</dbReference>
<feature type="compositionally biased region" description="Pro residues" evidence="1">
    <location>
        <begin position="38"/>
        <end position="47"/>
    </location>
</feature>
<evidence type="ECO:0000313" key="3">
    <source>
        <dbReference type="EMBL" id="KZP30746.1"/>
    </source>
</evidence>
<protein>
    <recommendedName>
        <fullName evidence="2">AB hydrolase-1 domain-containing protein</fullName>
    </recommendedName>
</protein>
<dbReference type="EMBL" id="KV417492">
    <property type="protein sequence ID" value="KZP30746.1"/>
    <property type="molecule type" value="Genomic_DNA"/>
</dbReference>
<feature type="domain" description="AB hydrolase-1" evidence="2">
    <location>
        <begin position="144"/>
        <end position="441"/>
    </location>
</feature>
<organism evidence="3 4">
    <name type="scientific">Athelia psychrophila</name>
    <dbReference type="NCBI Taxonomy" id="1759441"/>
    <lineage>
        <taxon>Eukaryota</taxon>
        <taxon>Fungi</taxon>
        <taxon>Dikarya</taxon>
        <taxon>Basidiomycota</taxon>
        <taxon>Agaricomycotina</taxon>
        <taxon>Agaricomycetes</taxon>
        <taxon>Agaricomycetidae</taxon>
        <taxon>Atheliales</taxon>
        <taxon>Atheliaceae</taxon>
        <taxon>Athelia</taxon>
    </lineage>
</organism>
<dbReference type="SUPFAM" id="SSF53474">
    <property type="entry name" value="alpha/beta-Hydrolases"/>
    <property type="match status" value="1"/>
</dbReference>
<reference evidence="3 4" key="1">
    <citation type="journal article" date="2016" name="Mol. Biol. Evol.">
        <title>Comparative Genomics of Early-Diverging Mushroom-Forming Fungi Provides Insights into the Origins of Lignocellulose Decay Capabilities.</title>
        <authorList>
            <person name="Nagy L.G."/>
            <person name="Riley R."/>
            <person name="Tritt A."/>
            <person name="Adam C."/>
            <person name="Daum C."/>
            <person name="Floudas D."/>
            <person name="Sun H."/>
            <person name="Yadav J.S."/>
            <person name="Pangilinan J."/>
            <person name="Larsson K.H."/>
            <person name="Matsuura K."/>
            <person name="Barry K."/>
            <person name="Labutti K."/>
            <person name="Kuo R."/>
            <person name="Ohm R.A."/>
            <person name="Bhattacharya S.S."/>
            <person name="Shirouzu T."/>
            <person name="Yoshinaga Y."/>
            <person name="Martin F.M."/>
            <person name="Grigoriev I.V."/>
            <person name="Hibbett D.S."/>
        </authorList>
    </citation>
    <scope>NUCLEOTIDE SEQUENCE [LARGE SCALE GENOMIC DNA]</scope>
    <source>
        <strain evidence="3 4">CBS 109695</strain>
    </source>
</reference>